<dbReference type="GO" id="GO:0000329">
    <property type="term" value="C:fungal-type vacuole membrane"/>
    <property type="evidence" value="ECO:0007669"/>
    <property type="project" value="TreeGrafter"/>
</dbReference>
<feature type="region of interest" description="Disordered" evidence="5">
    <location>
        <begin position="253"/>
        <end position="285"/>
    </location>
</feature>
<evidence type="ECO:0000256" key="5">
    <source>
        <dbReference type="SAM" id="MobiDB-lite"/>
    </source>
</evidence>
<feature type="compositionally biased region" description="Polar residues" evidence="5">
    <location>
        <begin position="274"/>
        <end position="285"/>
    </location>
</feature>
<dbReference type="SUPFAM" id="SSF103473">
    <property type="entry name" value="MFS general substrate transporter"/>
    <property type="match status" value="1"/>
</dbReference>
<dbReference type="EMBL" id="KN839954">
    <property type="protein sequence ID" value="KIJ58321.1"/>
    <property type="molecule type" value="Genomic_DNA"/>
</dbReference>
<keyword evidence="4 6" id="KW-0472">Membrane</keyword>
<reference evidence="7 8" key="1">
    <citation type="submission" date="2014-04" db="EMBL/GenBank/DDBJ databases">
        <title>Evolutionary Origins and Diversification of the Mycorrhizal Mutualists.</title>
        <authorList>
            <consortium name="DOE Joint Genome Institute"/>
            <consortium name="Mycorrhizal Genomics Consortium"/>
            <person name="Kohler A."/>
            <person name="Kuo A."/>
            <person name="Nagy L.G."/>
            <person name="Floudas D."/>
            <person name="Copeland A."/>
            <person name="Barry K.W."/>
            <person name="Cichocki N."/>
            <person name="Veneault-Fourrey C."/>
            <person name="LaButti K."/>
            <person name="Lindquist E.A."/>
            <person name="Lipzen A."/>
            <person name="Lundell T."/>
            <person name="Morin E."/>
            <person name="Murat C."/>
            <person name="Riley R."/>
            <person name="Ohm R."/>
            <person name="Sun H."/>
            <person name="Tunlid A."/>
            <person name="Henrissat B."/>
            <person name="Grigoriev I.V."/>
            <person name="Hibbett D.S."/>
            <person name="Martin F."/>
        </authorList>
    </citation>
    <scope>NUCLEOTIDE SEQUENCE [LARGE SCALE GENOMIC DNA]</scope>
    <source>
        <strain evidence="7 8">MD-312</strain>
    </source>
</reference>
<evidence type="ECO:0000256" key="2">
    <source>
        <dbReference type="ARBA" id="ARBA00022692"/>
    </source>
</evidence>
<comment type="subcellular location">
    <subcellularLocation>
        <location evidence="1">Membrane</location>
        <topology evidence="1">Multi-pass membrane protein</topology>
    </subcellularLocation>
</comment>
<protein>
    <recommendedName>
        <fullName evidence="9">Monocarboxylate transporter</fullName>
    </recommendedName>
</protein>
<dbReference type="PANTHER" id="PTHR21576:SF158">
    <property type="entry name" value="RIBOSOMAL RNA-PROCESSING PROTEIN 12-LIKE CONSERVED DOMAIN-CONTAINING PROTEIN"/>
    <property type="match status" value="1"/>
</dbReference>
<organism evidence="7 8">
    <name type="scientific">Hydnomerulius pinastri MD-312</name>
    <dbReference type="NCBI Taxonomy" id="994086"/>
    <lineage>
        <taxon>Eukaryota</taxon>
        <taxon>Fungi</taxon>
        <taxon>Dikarya</taxon>
        <taxon>Basidiomycota</taxon>
        <taxon>Agaricomycotina</taxon>
        <taxon>Agaricomycetes</taxon>
        <taxon>Agaricomycetidae</taxon>
        <taxon>Boletales</taxon>
        <taxon>Boletales incertae sedis</taxon>
        <taxon>Leucogyrophana</taxon>
    </lineage>
</organism>
<feature type="transmembrane region" description="Helical" evidence="6">
    <location>
        <begin position="76"/>
        <end position="96"/>
    </location>
</feature>
<evidence type="ECO:0000313" key="8">
    <source>
        <dbReference type="Proteomes" id="UP000053820"/>
    </source>
</evidence>
<keyword evidence="8" id="KW-1185">Reference proteome</keyword>
<dbReference type="AlphaFoldDB" id="A0A0C9W6E7"/>
<gene>
    <name evidence="7" type="ORF">HYDPIDRAFT_44518</name>
</gene>
<proteinExistence type="predicted"/>
<feature type="transmembrane region" description="Helical" evidence="6">
    <location>
        <begin position="142"/>
        <end position="163"/>
    </location>
</feature>
<accession>A0A0C9W6E7</accession>
<dbReference type="InterPro" id="IPR036259">
    <property type="entry name" value="MFS_trans_sf"/>
</dbReference>
<dbReference type="PANTHER" id="PTHR21576">
    <property type="entry name" value="UNCHARACTERIZED NODULIN-LIKE PROTEIN"/>
    <property type="match status" value="1"/>
</dbReference>
<evidence type="ECO:0000256" key="4">
    <source>
        <dbReference type="ARBA" id="ARBA00023136"/>
    </source>
</evidence>
<evidence type="ECO:0000313" key="7">
    <source>
        <dbReference type="EMBL" id="KIJ58321.1"/>
    </source>
</evidence>
<evidence type="ECO:0000256" key="1">
    <source>
        <dbReference type="ARBA" id="ARBA00004141"/>
    </source>
</evidence>
<dbReference type="Proteomes" id="UP000053820">
    <property type="component" value="Unassembled WGS sequence"/>
</dbReference>
<evidence type="ECO:0008006" key="9">
    <source>
        <dbReference type="Google" id="ProtNLM"/>
    </source>
</evidence>
<dbReference type="HOGENOM" id="CLU_900354_0_0_1"/>
<evidence type="ECO:0000256" key="6">
    <source>
        <dbReference type="SAM" id="Phobius"/>
    </source>
</evidence>
<feature type="compositionally biased region" description="Acidic residues" evidence="5">
    <location>
        <begin position="254"/>
        <end position="265"/>
    </location>
</feature>
<keyword evidence="3 6" id="KW-1133">Transmembrane helix</keyword>
<evidence type="ECO:0000256" key="3">
    <source>
        <dbReference type="ARBA" id="ARBA00022989"/>
    </source>
</evidence>
<dbReference type="OrthoDB" id="410267at2759"/>
<feature type="transmembrane region" description="Helical" evidence="6">
    <location>
        <begin position="108"/>
        <end position="135"/>
    </location>
</feature>
<keyword evidence="2 6" id="KW-0812">Transmembrane</keyword>
<sequence length="309" mass="33220">MIISNIGTIVLSLPHETSLLSTLSSTPSSLATATQVRTLSLANTLSRLIVGPLADIVSPVPSSTGAGERGSLRKHLISRIAFLTFSTAVLVCTYGWMVVGVRGQGGVWALSIGAGTAYGCAFTVLPSLVSSVWGLSNLGRNYGILTYAPFLGTPAFSYLYAFVAAAHSPADEGLIPRGWQFRTLSSPGEIRDVPIGCLRSQSLCLDQPQAYSKTRKQNLLAFDEDAMQQESLKTCDEQRLKLLQTSHWFIGSPDGEDGWPTDDAADDKRLPPYNNENDTPAQQLGNLSLVAARQWRHESSHHSGNTPSS</sequence>
<name>A0A0C9W6E7_9AGAM</name>